<accession>A0AAE3AFM5</accession>
<proteinExistence type="predicted"/>
<feature type="transmembrane region" description="Helical" evidence="1">
    <location>
        <begin position="42"/>
        <end position="64"/>
    </location>
</feature>
<sequence>MTIVPLFLLTLGAINWGYAYPLVFLFVALLRQRMLGREIYFNFLYAPGFWLLLSAGMTYALIGMRTISGVYHHGILPVVAFAIGWLIAEGSSDKQIRDGILALAAGFGTYATLNMLVNIGNNRYRLIDFWTGTYRAATGSGALNTLPISVTPYAVKFEKRLPVKILFLALFLATIQYMFMLGTRTQFAIFLLIVILAALQFAYSEQGIAGVLKCIGIMAAISLIAFLLYHFNVLSIRDYILSTNLAARYERRASLENSDSFRFQSFWIGLRELIQYPMGGRASQIYRHNMWLDVGRVSGIIPFCLLLIYSIKNFANVTVIWKSKQILPSLRYLLLFLYIGAYVNCSVEPIWEGALNFFLALCVVDGMVSAMMRRLENDPNPEESAPDTSKLHADL</sequence>
<feature type="transmembrane region" description="Helical" evidence="1">
    <location>
        <begin position="329"/>
        <end position="347"/>
    </location>
</feature>
<comment type="caution">
    <text evidence="2">The sequence shown here is derived from an EMBL/GenBank/DDBJ whole genome shotgun (WGS) entry which is preliminary data.</text>
</comment>
<feature type="transmembrane region" description="Helical" evidence="1">
    <location>
        <begin position="187"/>
        <end position="204"/>
    </location>
</feature>
<dbReference type="AlphaFoldDB" id="A0AAE3AFM5"/>
<feature type="transmembrane region" description="Helical" evidence="1">
    <location>
        <begin position="290"/>
        <end position="309"/>
    </location>
</feature>
<feature type="transmembrane region" description="Helical" evidence="1">
    <location>
        <begin position="161"/>
        <end position="180"/>
    </location>
</feature>
<feature type="transmembrane region" description="Helical" evidence="1">
    <location>
        <begin position="210"/>
        <end position="231"/>
    </location>
</feature>
<feature type="transmembrane region" description="Helical" evidence="1">
    <location>
        <begin position="6"/>
        <end position="30"/>
    </location>
</feature>
<evidence type="ECO:0000256" key="1">
    <source>
        <dbReference type="SAM" id="Phobius"/>
    </source>
</evidence>
<evidence type="ECO:0008006" key="4">
    <source>
        <dbReference type="Google" id="ProtNLM"/>
    </source>
</evidence>
<keyword evidence="1" id="KW-0812">Transmembrane</keyword>
<name>A0AAE3AFM5_9FIRM</name>
<keyword evidence="1" id="KW-1133">Transmembrane helix</keyword>
<organism evidence="2 3">
    <name type="scientific">Brotocaccenecus cirricatena</name>
    <dbReference type="NCBI Taxonomy" id="3064195"/>
    <lineage>
        <taxon>Bacteria</taxon>
        <taxon>Bacillati</taxon>
        <taxon>Bacillota</taxon>
        <taxon>Clostridia</taxon>
        <taxon>Eubacteriales</taxon>
        <taxon>Oscillospiraceae</taxon>
        <taxon>Brotocaccenecus</taxon>
    </lineage>
</organism>
<feature type="transmembrane region" description="Helical" evidence="1">
    <location>
        <begin position="100"/>
        <end position="120"/>
    </location>
</feature>
<reference evidence="2" key="1">
    <citation type="submission" date="2021-10" db="EMBL/GenBank/DDBJ databases">
        <title>Anaerobic single-cell dispensing facilitates the cultivation of human gut bacteria.</title>
        <authorList>
            <person name="Afrizal A."/>
        </authorList>
    </citation>
    <scope>NUCLEOTIDE SEQUENCE</scope>
    <source>
        <strain evidence="2">CLA-AA-H272</strain>
    </source>
</reference>
<gene>
    <name evidence="2" type="ORF">LKD37_05865</name>
</gene>
<dbReference type="Proteomes" id="UP001199319">
    <property type="component" value="Unassembled WGS sequence"/>
</dbReference>
<evidence type="ECO:0000313" key="2">
    <source>
        <dbReference type="EMBL" id="MCC2129045.1"/>
    </source>
</evidence>
<protein>
    <recommendedName>
        <fullName evidence="4">O-antigen ligase domain-containing protein</fullName>
    </recommendedName>
</protein>
<dbReference type="RefSeq" id="WP_302928343.1">
    <property type="nucleotide sequence ID" value="NZ_JAJEPW010000012.1"/>
</dbReference>
<keyword evidence="3" id="KW-1185">Reference proteome</keyword>
<keyword evidence="1" id="KW-0472">Membrane</keyword>
<feature type="transmembrane region" description="Helical" evidence="1">
    <location>
        <begin position="70"/>
        <end position="88"/>
    </location>
</feature>
<dbReference type="EMBL" id="JAJEPW010000012">
    <property type="protein sequence ID" value="MCC2129045.1"/>
    <property type="molecule type" value="Genomic_DNA"/>
</dbReference>
<evidence type="ECO:0000313" key="3">
    <source>
        <dbReference type="Proteomes" id="UP001199319"/>
    </source>
</evidence>